<organism evidence="1 2">
    <name type="scientific">Paracoccus benzoatiresistens</name>
    <dbReference type="NCBI Taxonomy" id="2997341"/>
    <lineage>
        <taxon>Bacteria</taxon>
        <taxon>Pseudomonadati</taxon>
        <taxon>Pseudomonadota</taxon>
        <taxon>Alphaproteobacteria</taxon>
        <taxon>Rhodobacterales</taxon>
        <taxon>Paracoccaceae</taxon>
        <taxon>Paracoccus</taxon>
    </lineage>
</organism>
<name>A0ABT4J7D1_9RHOB</name>
<dbReference type="Proteomes" id="UP001149822">
    <property type="component" value="Unassembled WGS sequence"/>
</dbReference>
<dbReference type="RefSeq" id="WP_268942370.1">
    <property type="nucleotide sequence ID" value="NZ_JAPTYD010000015.1"/>
</dbReference>
<evidence type="ECO:0000313" key="2">
    <source>
        <dbReference type="Proteomes" id="UP001149822"/>
    </source>
</evidence>
<keyword evidence="2" id="KW-1185">Reference proteome</keyword>
<proteinExistence type="predicted"/>
<evidence type="ECO:0000313" key="1">
    <source>
        <dbReference type="EMBL" id="MCZ0962351.1"/>
    </source>
</evidence>
<sequence>MADWEYSVALYGWFPDTRVSLDTPLGEVEGELSIGDALDSLDMAFMGAFAAQNGPWSMLADVLYFDLGRTKTRDKLALIREADIDSDITSLNTYVTYQIVDQGSARVARVWGPGSIGPTTT</sequence>
<gene>
    <name evidence="1" type="ORF">OU682_12045</name>
</gene>
<reference evidence="1" key="1">
    <citation type="submission" date="2022-12" db="EMBL/GenBank/DDBJ databases">
        <title>Paracoccus sp. EF6 isolated from a lake water.</title>
        <authorList>
            <person name="Liu H."/>
        </authorList>
    </citation>
    <scope>NUCLEOTIDE SEQUENCE</scope>
    <source>
        <strain evidence="1">EF6</strain>
    </source>
</reference>
<dbReference type="EMBL" id="JAPTYD010000015">
    <property type="protein sequence ID" value="MCZ0962351.1"/>
    <property type="molecule type" value="Genomic_DNA"/>
</dbReference>
<comment type="caution">
    <text evidence="1">The sequence shown here is derived from an EMBL/GenBank/DDBJ whole genome shotgun (WGS) entry which is preliminary data.</text>
</comment>
<accession>A0ABT4J7D1</accession>
<protein>
    <submittedName>
        <fullName evidence="1">Uncharacterized protein</fullName>
    </submittedName>
</protein>